<protein>
    <submittedName>
        <fullName evidence="5">Tetratricopeptide repeat protein</fullName>
    </submittedName>
</protein>
<feature type="coiled-coil region" evidence="4">
    <location>
        <begin position="61"/>
        <end position="88"/>
    </location>
</feature>
<dbReference type="RefSeq" id="WP_237606779.1">
    <property type="nucleotide sequence ID" value="NZ_JAIRBB010000001.1"/>
</dbReference>
<keyword evidence="2 3" id="KW-0802">TPR repeat</keyword>
<evidence type="ECO:0000313" key="6">
    <source>
        <dbReference type="Proteomes" id="UP001139462"/>
    </source>
</evidence>
<dbReference type="Pfam" id="PF13174">
    <property type="entry name" value="TPR_6"/>
    <property type="match status" value="1"/>
</dbReference>
<dbReference type="PANTHER" id="PTHR45586:SF1">
    <property type="entry name" value="LIPOPOLYSACCHARIDE ASSEMBLY PROTEIN B"/>
    <property type="match status" value="1"/>
</dbReference>
<dbReference type="InterPro" id="IPR011990">
    <property type="entry name" value="TPR-like_helical_dom_sf"/>
</dbReference>
<comment type="caution">
    <text evidence="5">The sequence shown here is derived from an EMBL/GenBank/DDBJ whole genome shotgun (WGS) entry which is preliminary data.</text>
</comment>
<keyword evidence="4" id="KW-0175">Coiled coil</keyword>
<dbReference type="SMART" id="SM00028">
    <property type="entry name" value="TPR"/>
    <property type="match status" value="5"/>
</dbReference>
<dbReference type="PANTHER" id="PTHR45586">
    <property type="entry name" value="TPR REPEAT-CONTAINING PROTEIN PA4667"/>
    <property type="match status" value="1"/>
</dbReference>
<gene>
    <name evidence="5" type="ORF">K8344_02855</name>
</gene>
<dbReference type="Gene3D" id="1.25.40.10">
    <property type="entry name" value="Tetratricopeptide repeat domain"/>
    <property type="match status" value="3"/>
</dbReference>
<accession>A0A9X1R0I9</accession>
<evidence type="ECO:0000256" key="4">
    <source>
        <dbReference type="SAM" id="Coils"/>
    </source>
</evidence>
<evidence type="ECO:0000256" key="1">
    <source>
        <dbReference type="ARBA" id="ARBA00022737"/>
    </source>
</evidence>
<evidence type="ECO:0000256" key="3">
    <source>
        <dbReference type="PROSITE-ProRule" id="PRU00339"/>
    </source>
</evidence>
<dbReference type="EMBL" id="JAIRBB010000001">
    <property type="protein sequence ID" value="MCG2430046.1"/>
    <property type="molecule type" value="Genomic_DNA"/>
</dbReference>
<dbReference type="AlphaFoldDB" id="A0A9X1R0I9"/>
<evidence type="ECO:0000313" key="5">
    <source>
        <dbReference type="EMBL" id="MCG2430046.1"/>
    </source>
</evidence>
<sequence>MKHRLLYTIIFLFGIIVPQHSYAQKINPSPPKDNNDSVENPMDELGNVSDAFQENFFEGLKQKAIENYELALSALKKAEKAANSEENKAVVYFEMGKNHVFLKEYDLAEINFNKVLKSQGDRLDVLEQFYDLYYQQKEYEKSIPLVKKLVKFDEDYKEDLANLYTLTKKYDEALKQLDDLDETWGESDIRNALRAQIYRATGNTEGAIENLEGKIDKNPKSEREYLNLIYLYSEQGNTEKAFETAKNLLKNNPKSEIVHLALYKFYLDEGNATEALNSMKTVFASEDIDKETKYKVLADFIQFVNSNPDYEAELTRVVEQFSVENGRVYEKIGDYYAAKNRKEDALKAYEKGIVNNPDNFNLLKNTILLQIDFQKYEAAAKLSSEGLEIFPAQPLLYLLNGVANNGLNLSDNAIDSLEMGLDFLMEDLKMERDFYNQLSLAYSQKGDAKKAKTYSDKAANLKMSN</sequence>
<dbReference type="SUPFAM" id="SSF48452">
    <property type="entry name" value="TPR-like"/>
    <property type="match status" value="2"/>
</dbReference>
<organism evidence="5 6">
    <name type="scientific">Aequorivita xiaoshiensis</name>
    <dbReference type="NCBI Taxonomy" id="2874476"/>
    <lineage>
        <taxon>Bacteria</taxon>
        <taxon>Pseudomonadati</taxon>
        <taxon>Bacteroidota</taxon>
        <taxon>Flavobacteriia</taxon>
        <taxon>Flavobacteriales</taxon>
        <taxon>Flavobacteriaceae</taxon>
        <taxon>Aequorivita</taxon>
    </lineage>
</organism>
<evidence type="ECO:0000256" key="2">
    <source>
        <dbReference type="ARBA" id="ARBA00022803"/>
    </source>
</evidence>
<name>A0A9X1R0I9_9FLAO</name>
<proteinExistence type="predicted"/>
<dbReference type="InterPro" id="IPR019734">
    <property type="entry name" value="TPR_rpt"/>
</dbReference>
<keyword evidence="1" id="KW-0677">Repeat</keyword>
<dbReference type="Proteomes" id="UP001139462">
    <property type="component" value="Unassembled WGS sequence"/>
</dbReference>
<dbReference type="Pfam" id="PF13181">
    <property type="entry name" value="TPR_8"/>
    <property type="match status" value="1"/>
</dbReference>
<reference evidence="5" key="1">
    <citation type="submission" date="2021-09" db="EMBL/GenBank/DDBJ databases">
        <title>Genome of Aequorivita sp. strain F64183.</title>
        <authorList>
            <person name="Wang Y."/>
        </authorList>
    </citation>
    <scope>NUCLEOTIDE SEQUENCE</scope>
    <source>
        <strain evidence="5">F64183</strain>
    </source>
</reference>
<feature type="repeat" description="TPR" evidence="3">
    <location>
        <begin position="326"/>
        <end position="359"/>
    </location>
</feature>
<dbReference type="InterPro" id="IPR051012">
    <property type="entry name" value="CellSynth/LPSAsmb/PSIAsmb"/>
</dbReference>
<dbReference type="PROSITE" id="PS50005">
    <property type="entry name" value="TPR"/>
    <property type="match status" value="1"/>
</dbReference>
<keyword evidence="6" id="KW-1185">Reference proteome</keyword>
<dbReference type="Pfam" id="PF13432">
    <property type="entry name" value="TPR_16"/>
    <property type="match status" value="1"/>
</dbReference>